<accession>A0A1Y1QAK3</accession>
<dbReference type="PANTHER" id="PTHR35040:SF9">
    <property type="entry name" value="4-LIKE CELL SURFACE PROTEIN, PUTATIVE (AFU_ORTHOLOGUE AFUA_4G14080)-RELATED"/>
    <property type="match status" value="1"/>
</dbReference>
<dbReference type="PANTHER" id="PTHR35040">
    <property type="match status" value="1"/>
</dbReference>
<protein>
    <submittedName>
        <fullName evidence="2">Uncharacterized protein</fullName>
    </submittedName>
</protein>
<feature type="chain" id="PRO_5012485782" evidence="1">
    <location>
        <begin position="30"/>
        <end position="685"/>
    </location>
</feature>
<name>A0A1Y1QAK3_9GAMM</name>
<dbReference type="InterPro" id="IPR021986">
    <property type="entry name" value="Spherulin4"/>
</dbReference>
<gene>
    <name evidence="2" type="ORF">BWK73_46025</name>
</gene>
<sequence>MGKMKTTLIRFAILLGSICLAGIISPVYAGTAINLEEDAAAWGGYQESNPTWVIENSQTNAPTGQALRCGLTGGDPYSNIHCYRNLPADPDARFFTLELDFYLPETSFNNQGTPSSIQALEFAMNQWQDGKRYEWALQWMNVGPDGPQWRYWDPHQNERWVATTIQQALAVNQWHHLQMEGEIRSGQVYYRYFIIDGARHELNMTVAPASTPGDPDRLAVAVQADGNYAQDAYDLLIDKVNFHHHPRLSILLPLYTYPSHWNANSYIWDDVAAAQSKVDITAIINPANGPGASGTPNRDYQTGMQALRTAGVTMLGYVPTCWGNSQPQTGCYNTRSVADMKRDIEAYADHFGVQGIFFDEAATDPMQRSFYQELSNHARSLGLPLMVLNPGITPDASYVSNDAVAHSAVTFESSYAEWLQAIKPDDWSQTTAARQSALLVYDVPADALQAVVDQALQWNYGYLYFTDDGNDGNPWDSLPTYWNTLLDYLANPQPNPNNTFSNQTDVQPNTLSESNTIKLSGLSAATSLTVTGGEYRINGGAYTKAKGTVKNGDTLQVRHVASKKSKTTVTTTLRVGKQSHVFKSTTLVIDSTPDTFSFSSLAGVGRNSWIESASITVSGINTPVSVSVSGGEYRINGGAYAKTKGTVKLGDILQVRHLSSRSAKKTVTTTLTVGTSKALFKSTTQ</sequence>
<organism evidence="2 3">
    <name type="scientific">Thiothrix lacustris</name>
    <dbReference type="NCBI Taxonomy" id="525917"/>
    <lineage>
        <taxon>Bacteria</taxon>
        <taxon>Pseudomonadati</taxon>
        <taxon>Pseudomonadota</taxon>
        <taxon>Gammaproteobacteria</taxon>
        <taxon>Thiotrichales</taxon>
        <taxon>Thiotrichaceae</taxon>
        <taxon>Thiothrix</taxon>
    </lineage>
</organism>
<evidence type="ECO:0000256" key="1">
    <source>
        <dbReference type="SAM" id="SignalP"/>
    </source>
</evidence>
<evidence type="ECO:0000313" key="3">
    <source>
        <dbReference type="Proteomes" id="UP000192491"/>
    </source>
</evidence>
<proteinExistence type="predicted"/>
<dbReference type="Proteomes" id="UP000192491">
    <property type="component" value="Unassembled WGS sequence"/>
</dbReference>
<keyword evidence="1" id="KW-0732">Signal</keyword>
<feature type="signal peptide" evidence="1">
    <location>
        <begin position="1"/>
        <end position="29"/>
    </location>
</feature>
<reference evidence="2 3" key="1">
    <citation type="submission" date="2017-01" db="EMBL/GenBank/DDBJ databases">
        <title>Novel large sulfur bacteria in the metagenomes of groundwater-fed chemosynthetic microbial mats in the Lake Huron basin.</title>
        <authorList>
            <person name="Sharrar A.M."/>
            <person name="Flood B.E."/>
            <person name="Bailey J.V."/>
            <person name="Jones D.S."/>
            <person name="Biddanda B."/>
            <person name="Ruberg S.A."/>
            <person name="Marcus D.N."/>
            <person name="Dick G.J."/>
        </authorList>
    </citation>
    <scope>NUCLEOTIDE SEQUENCE [LARGE SCALE GENOMIC DNA]</scope>
    <source>
        <strain evidence="2">A8</strain>
    </source>
</reference>
<comment type="caution">
    <text evidence="2">The sequence shown here is derived from an EMBL/GenBank/DDBJ whole genome shotgun (WGS) entry which is preliminary data.</text>
</comment>
<dbReference type="EMBL" id="MTEJ01000575">
    <property type="protein sequence ID" value="OQX01448.1"/>
    <property type="molecule type" value="Genomic_DNA"/>
</dbReference>
<dbReference type="Pfam" id="PF12138">
    <property type="entry name" value="Spherulin4"/>
    <property type="match status" value="1"/>
</dbReference>
<dbReference type="AlphaFoldDB" id="A0A1Y1QAK3"/>
<evidence type="ECO:0000313" key="2">
    <source>
        <dbReference type="EMBL" id="OQX01448.1"/>
    </source>
</evidence>